<evidence type="ECO:0000256" key="3">
    <source>
        <dbReference type="ARBA" id="ARBA00023125"/>
    </source>
</evidence>
<dbReference type="GO" id="GO:0006281">
    <property type="term" value="P:DNA repair"/>
    <property type="evidence" value="ECO:0007669"/>
    <property type="project" value="UniProtKB-UniRule"/>
</dbReference>
<dbReference type="Gene3D" id="2.40.50.140">
    <property type="entry name" value="Nucleic acid-binding proteins"/>
    <property type="match status" value="1"/>
</dbReference>
<comment type="subcellular location">
    <subcellularLocation>
        <location evidence="6">Cytoplasm</location>
    </subcellularLocation>
</comment>
<name>A0A4Q7LKV4_9MICO</name>
<keyword evidence="1 6" id="KW-0963">Cytoplasm</keyword>
<dbReference type="RefSeq" id="WP_130486043.1">
    <property type="nucleotide sequence ID" value="NZ_SGWW01000005.1"/>
</dbReference>
<reference evidence="8 9" key="1">
    <citation type="journal article" date="2015" name="Stand. Genomic Sci.">
        <title>Genomic Encyclopedia of Bacterial and Archaeal Type Strains, Phase III: the genomes of soil and plant-associated and newly described type strains.</title>
        <authorList>
            <person name="Whitman W.B."/>
            <person name="Woyke T."/>
            <person name="Klenk H.P."/>
            <person name="Zhou Y."/>
            <person name="Lilburn T.G."/>
            <person name="Beck B.J."/>
            <person name="De Vos P."/>
            <person name="Vandamme P."/>
            <person name="Eisen J.A."/>
            <person name="Garrity G."/>
            <person name="Hugenholtz P."/>
            <person name="Kyrpides N.C."/>
        </authorList>
    </citation>
    <scope>NUCLEOTIDE SEQUENCE [LARGE SCALE GENOMIC DNA]</scope>
    <source>
        <strain evidence="8 9">CV2</strain>
    </source>
</reference>
<dbReference type="GO" id="GO:0005737">
    <property type="term" value="C:cytoplasm"/>
    <property type="evidence" value="ECO:0007669"/>
    <property type="project" value="UniProtKB-SubCell"/>
</dbReference>
<dbReference type="HAMAP" id="MF_00031">
    <property type="entry name" value="DNA_HJ_migration_RuvA"/>
    <property type="match status" value="1"/>
</dbReference>
<dbReference type="GO" id="GO:0005524">
    <property type="term" value="F:ATP binding"/>
    <property type="evidence" value="ECO:0007669"/>
    <property type="project" value="InterPro"/>
</dbReference>
<dbReference type="InterPro" id="IPR012340">
    <property type="entry name" value="NA-bd_OB-fold"/>
</dbReference>
<dbReference type="SUPFAM" id="SSF50249">
    <property type="entry name" value="Nucleic acid-binding proteins"/>
    <property type="match status" value="1"/>
</dbReference>
<keyword evidence="3 6" id="KW-0238">DNA-binding</keyword>
<comment type="subunit">
    <text evidence="6">Homotetramer. Forms an RuvA(8)-RuvB(12)-Holliday junction (HJ) complex. HJ DNA is sandwiched between 2 RuvA tetramers; dsDNA enters through RuvA and exits via RuvB. An RuvB hexamer assembles on each DNA strand where it exits the tetramer. Each RuvB hexamer is contacted by two RuvA subunits (via domain III) on 2 adjacent RuvB subunits; this complex drives branch migration. In the full resolvosome a probable DNA-RuvA(4)-RuvB(12)-RuvC(2) complex forms which resolves the HJ.</text>
</comment>
<dbReference type="EMBL" id="SGWW01000005">
    <property type="protein sequence ID" value="RZS54258.1"/>
    <property type="molecule type" value="Genomic_DNA"/>
</dbReference>
<keyword evidence="8" id="KW-0067">ATP-binding</keyword>
<comment type="caution">
    <text evidence="8">The sequence shown here is derived from an EMBL/GenBank/DDBJ whole genome shotgun (WGS) entry which is preliminary data.</text>
</comment>
<evidence type="ECO:0000313" key="9">
    <source>
        <dbReference type="Proteomes" id="UP000293519"/>
    </source>
</evidence>
<sequence length="214" mass="21470">MIASIHGTVIAVSSSRAVIDVQGVGYAVAIAPRIAQSLRVGEQTRLHTALIVREDDMSLYGFADELELGLFDLLRSVSGVGPKSALGVLGAMTPDEAARAITDGDDAPFRRVSGIGPKTAKLIVVSLSGRIAPPSAAAQPSVTTAPANDSDGAARTALAAALTGLGWPERTAVATATAVVESARADVGDGAPLPGLSALLRTALAELGPAGGRS</sequence>
<dbReference type="SUPFAM" id="SSF47781">
    <property type="entry name" value="RuvA domain 2-like"/>
    <property type="match status" value="1"/>
</dbReference>
<dbReference type="GO" id="GO:0006310">
    <property type="term" value="P:DNA recombination"/>
    <property type="evidence" value="ECO:0007669"/>
    <property type="project" value="UniProtKB-UniRule"/>
</dbReference>
<evidence type="ECO:0000256" key="2">
    <source>
        <dbReference type="ARBA" id="ARBA00022763"/>
    </source>
</evidence>
<dbReference type="InterPro" id="IPR003583">
    <property type="entry name" value="Hlx-hairpin-Hlx_DNA-bd_motif"/>
</dbReference>
<keyword evidence="2 6" id="KW-0227">DNA damage</keyword>
<keyword evidence="5 6" id="KW-0234">DNA repair</keyword>
<keyword evidence="8" id="KW-0378">Hydrolase</keyword>
<protein>
    <recommendedName>
        <fullName evidence="6">Holliday junction branch migration complex subunit RuvA</fullName>
    </recommendedName>
</protein>
<dbReference type="Gene3D" id="1.10.150.20">
    <property type="entry name" value="5' to 3' exonuclease, C-terminal subdomain"/>
    <property type="match status" value="1"/>
</dbReference>
<keyword evidence="9" id="KW-1185">Reference proteome</keyword>
<keyword evidence="4 6" id="KW-0233">DNA recombination</keyword>
<dbReference type="InterPro" id="IPR013849">
    <property type="entry name" value="DNA_helicase_Holl-junc_RuvA_I"/>
</dbReference>
<gene>
    <name evidence="6" type="primary">ruvA</name>
    <name evidence="8" type="ORF">EV141_2251</name>
</gene>
<dbReference type="AlphaFoldDB" id="A0A4Q7LKV4"/>
<comment type="function">
    <text evidence="6">The RuvA-RuvB-RuvC complex processes Holliday junction (HJ) DNA during genetic recombination and DNA repair, while the RuvA-RuvB complex plays an important role in the rescue of blocked DNA replication forks via replication fork reversal (RFR). RuvA specifically binds to HJ cruciform DNA, conferring on it an open structure. The RuvB hexamer acts as an ATP-dependent pump, pulling dsDNA into and through the RuvAB complex. HJ branch migration allows RuvC to scan DNA until it finds its consensus sequence, where it cleaves and resolves the cruciform DNA.</text>
</comment>
<dbReference type="Gene3D" id="1.10.8.10">
    <property type="entry name" value="DNA helicase RuvA subunit, C-terminal domain"/>
    <property type="match status" value="1"/>
</dbReference>
<dbReference type="OrthoDB" id="5293449at2"/>
<feature type="domain" description="Helix-hairpin-helix DNA-binding motif class 1" evidence="7">
    <location>
        <begin position="107"/>
        <end position="126"/>
    </location>
</feature>
<dbReference type="GO" id="GO:0000400">
    <property type="term" value="F:four-way junction DNA binding"/>
    <property type="evidence" value="ECO:0007669"/>
    <property type="project" value="UniProtKB-UniRule"/>
</dbReference>
<dbReference type="Pfam" id="PF14520">
    <property type="entry name" value="HHH_5"/>
    <property type="match status" value="1"/>
</dbReference>
<comment type="caution">
    <text evidence="6">Lacks conserved residue(s) required for the propagation of feature annotation.</text>
</comment>
<feature type="domain" description="Helix-hairpin-helix DNA-binding motif class 1" evidence="7">
    <location>
        <begin position="72"/>
        <end position="91"/>
    </location>
</feature>
<dbReference type="Proteomes" id="UP000293519">
    <property type="component" value="Unassembled WGS sequence"/>
</dbReference>
<comment type="similarity">
    <text evidence="6">Belongs to the RuvA family.</text>
</comment>
<dbReference type="Pfam" id="PF01330">
    <property type="entry name" value="RuvA_N"/>
    <property type="match status" value="1"/>
</dbReference>
<keyword evidence="8" id="KW-0547">Nucleotide-binding</keyword>
<comment type="domain">
    <text evidence="6">Has three domains with a flexible linker between the domains II and III and assumes an 'L' shape. Domain III is highly mobile and contacts RuvB.</text>
</comment>
<feature type="region of interest" description="Domain III" evidence="6">
    <location>
        <begin position="156"/>
        <end position="214"/>
    </location>
</feature>
<dbReference type="NCBIfam" id="TIGR00084">
    <property type="entry name" value="ruvA"/>
    <property type="match status" value="1"/>
</dbReference>
<evidence type="ECO:0000313" key="8">
    <source>
        <dbReference type="EMBL" id="RZS54258.1"/>
    </source>
</evidence>
<dbReference type="GO" id="GO:0009378">
    <property type="term" value="F:four-way junction helicase activity"/>
    <property type="evidence" value="ECO:0007669"/>
    <property type="project" value="InterPro"/>
</dbReference>
<evidence type="ECO:0000259" key="7">
    <source>
        <dbReference type="SMART" id="SM00278"/>
    </source>
</evidence>
<accession>A0A4Q7LKV4</accession>
<dbReference type="GO" id="GO:0048476">
    <property type="term" value="C:Holliday junction resolvase complex"/>
    <property type="evidence" value="ECO:0007669"/>
    <property type="project" value="UniProtKB-UniRule"/>
</dbReference>
<evidence type="ECO:0000256" key="1">
    <source>
        <dbReference type="ARBA" id="ARBA00022490"/>
    </source>
</evidence>
<dbReference type="InterPro" id="IPR010994">
    <property type="entry name" value="RuvA_2-like"/>
</dbReference>
<proteinExistence type="inferred from homology"/>
<evidence type="ECO:0000256" key="5">
    <source>
        <dbReference type="ARBA" id="ARBA00023204"/>
    </source>
</evidence>
<keyword evidence="8" id="KW-0347">Helicase</keyword>
<dbReference type="SMART" id="SM00278">
    <property type="entry name" value="HhH1"/>
    <property type="match status" value="2"/>
</dbReference>
<dbReference type="InterPro" id="IPR000085">
    <property type="entry name" value="RuvA"/>
</dbReference>
<evidence type="ECO:0000256" key="6">
    <source>
        <dbReference type="HAMAP-Rule" id="MF_00031"/>
    </source>
</evidence>
<organism evidence="8 9">
    <name type="scientific">Microcella putealis</name>
    <dbReference type="NCBI Taxonomy" id="337005"/>
    <lineage>
        <taxon>Bacteria</taxon>
        <taxon>Bacillati</taxon>
        <taxon>Actinomycetota</taxon>
        <taxon>Actinomycetes</taxon>
        <taxon>Micrococcales</taxon>
        <taxon>Microbacteriaceae</taxon>
        <taxon>Microcella</taxon>
    </lineage>
</organism>
<evidence type="ECO:0000256" key="4">
    <source>
        <dbReference type="ARBA" id="ARBA00023172"/>
    </source>
</evidence>